<accession>A0A1E7K446</accession>
<dbReference type="Gene3D" id="3.40.50.1820">
    <property type="entry name" value="alpha/beta hydrolase"/>
    <property type="match status" value="1"/>
</dbReference>
<feature type="domain" description="AB hydrolase-1" evidence="2">
    <location>
        <begin position="109"/>
        <end position="308"/>
    </location>
</feature>
<evidence type="ECO:0000259" key="2">
    <source>
        <dbReference type="Pfam" id="PF00561"/>
    </source>
</evidence>
<gene>
    <name evidence="3" type="ORF">AN217_13565</name>
</gene>
<evidence type="ECO:0000256" key="1">
    <source>
        <dbReference type="SAM" id="SignalP"/>
    </source>
</evidence>
<keyword evidence="1" id="KW-0732">Signal</keyword>
<reference evidence="3 4" key="1">
    <citation type="journal article" date="2016" name="Front. Microbiol.">
        <title>Comparative Genomics Analysis of Streptomyces Species Reveals Their Adaptation to the Marine Environment and Their Diversity at the Genomic Level.</title>
        <authorList>
            <person name="Tian X."/>
            <person name="Zhang Z."/>
            <person name="Yang T."/>
            <person name="Chen M."/>
            <person name="Li J."/>
            <person name="Chen F."/>
            <person name="Yang J."/>
            <person name="Li W."/>
            <person name="Zhang B."/>
            <person name="Zhang Z."/>
            <person name="Wu J."/>
            <person name="Zhang C."/>
            <person name="Long L."/>
            <person name="Xiao J."/>
        </authorList>
    </citation>
    <scope>NUCLEOTIDE SEQUENCE [LARGE SCALE GENOMIC DNA]</scope>
    <source>
        <strain evidence="3 4">SCSIO M10379</strain>
    </source>
</reference>
<comment type="caution">
    <text evidence="3">The sequence shown here is derived from an EMBL/GenBank/DDBJ whole genome shotgun (WGS) entry which is preliminary data.</text>
</comment>
<dbReference type="GO" id="GO:0003824">
    <property type="term" value="F:catalytic activity"/>
    <property type="evidence" value="ECO:0007669"/>
    <property type="project" value="UniProtKB-ARBA"/>
</dbReference>
<dbReference type="InterPro" id="IPR050471">
    <property type="entry name" value="AB_hydrolase"/>
</dbReference>
<dbReference type="PATRIC" id="fig|943816.4.peg.2155"/>
<proteinExistence type="predicted"/>
<sequence>MKKASRAALALTLSVAAVAGGIGFTAGASQAEASRKPKPVVQDRFDPLGPPMHQLRHEGRTVHYADTGESDGTPVLFMGGTGTTARASGMTEFLRTTRQKLGLRMISVERNGLGDTEFDPKLGFADYTSDVRAVLDKLGIRKAPVVAISGGGPYAAHFAAAAPGRVSSLHLAAALPPYGEKPGYCGKSDAELAAAVREQIRDPRAWWAFPEDSPVRKIPGFTDRAEEDGARSYYLRGQLGDPEAQVHEQRLYCERPGPDLSALRAPAFVYTGAKDTTVPPATQARWADALPAEPVTRRYDDSGHDVQYRHWDQILLDLAGYADRTAVCTGKGSRGKTRVLPEKAAERALKKGATLGSCAWR</sequence>
<feature type="signal peptide" evidence="1">
    <location>
        <begin position="1"/>
        <end position="19"/>
    </location>
</feature>
<dbReference type="InterPro" id="IPR029058">
    <property type="entry name" value="AB_hydrolase_fold"/>
</dbReference>
<dbReference type="InterPro" id="IPR000073">
    <property type="entry name" value="AB_hydrolase_1"/>
</dbReference>
<dbReference type="EMBL" id="LJGV01000022">
    <property type="protein sequence ID" value="OEU98679.1"/>
    <property type="molecule type" value="Genomic_DNA"/>
</dbReference>
<organism evidence="3 4">
    <name type="scientific">Streptomyces qinglanensis</name>
    <dbReference type="NCBI Taxonomy" id="943816"/>
    <lineage>
        <taxon>Bacteria</taxon>
        <taxon>Bacillati</taxon>
        <taxon>Actinomycetota</taxon>
        <taxon>Actinomycetes</taxon>
        <taxon>Kitasatosporales</taxon>
        <taxon>Streptomycetaceae</taxon>
        <taxon>Streptomyces</taxon>
    </lineage>
</organism>
<evidence type="ECO:0000313" key="3">
    <source>
        <dbReference type="EMBL" id="OEU98679.1"/>
    </source>
</evidence>
<dbReference type="AlphaFoldDB" id="A0A1E7K446"/>
<dbReference type="PANTHER" id="PTHR43433">
    <property type="entry name" value="HYDROLASE, ALPHA/BETA FOLD FAMILY PROTEIN"/>
    <property type="match status" value="1"/>
</dbReference>
<name>A0A1E7K446_9ACTN</name>
<dbReference type="Proteomes" id="UP000175829">
    <property type="component" value="Unassembled WGS sequence"/>
</dbReference>
<dbReference type="RefSeq" id="WP_019360053.1">
    <property type="nucleotide sequence ID" value="NZ_LJGV01000022.1"/>
</dbReference>
<evidence type="ECO:0000313" key="4">
    <source>
        <dbReference type="Proteomes" id="UP000175829"/>
    </source>
</evidence>
<protein>
    <recommendedName>
        <fullName evidence="2">AB hydrolase-1 domain-containing protein</fullName>
    </recommendedName>
</protein>
<dbReference type="PANTHER" id="PTHR43433:SF10">
    <property type="entry name" value="AB HYDROLASE-1 DOMAIN-CONTAINING PROTEIN"/>
    <property type="match status" value="1"/>
</dbReference>
<dbReference type="Pfam" id="PF00561">
    <property type="entry name" value="Abhydrolase_1"/>
    <property type="match status" value="1"/>
</dbReference>
<feature type="chain" id="PRO_5039398742" description="AB hydrolase-1 domain-containing protein" evidence="1">
    <location>
        <begin position="20"/>
        <end position="361"/>
    </location>
</feature>
<dbReference type="SUPFAM" id="SSF53474">
    <property type="entry name" value="alpha/beta-Hydrolases"/>
    <property type="match status" value="1"/>
</dbReference>